<name>A0A372GDV0_9ACTN</name>
<reference evidence="1 2" key="1">
    <citation type="submission" date="2018-08" db="EMBL/GenBank/DDBJ databases">
        <title>Actinomadura spongicola sp. nov., isolated from marine sponge Leucetta chagosensis.</title>
        <authorList>
            <person name="Li L."/>
            <person name="Lin H.W."/>
        </authorList>
    </citation>
    <scope>NUCLEOTIDE SEQUENCE [LARGE SCALE GENOMIC DNA]</scope>
    <source>
        <strain evidence="1 2">LHW52907</strain>
    </source>
</reference>
<dbReference type="Gene3D" id="2.160.20.10">
    <property type="entry name" value="Single-stranded right-handed beta-helix, Pectin lyase-like"/>
    <property type="match status" value="1"/>
</dbReference>
<evidence type="ECO:0000313" key="1">
    <source>
        <dbReference type="EMBL" id="RFS83520.1"/>
    </source>
</evidence>
<accession>A0A372GDV0</accession>
<protein>
    <submittedName>
        <fullName evidence="1">Uncharacterized protein</fullName>
    </submittedName>
</protein>
<dbReference type="Proteomes" id="UP000262882">
    <property type="component" value="Unassembled WGS sequence"/>
</dbReference>
<keyword evidence="2" id="KW-1185">Reference proteome</keyword>
<dbReference type="SUPFAM" id="SSF51126">
    <property type="entry name" value="Pectin lyase-like"/>
    <property type="match status" value="1"/>
</dbReference>
<dbReference type="EMBL" id="QVNQ01000006">
    <property type="protein sequence ID" value="RFS83520.1"/>
    <property type="molecule type" value="Genomic_DNA"/>
</dbReference>
<dbReference type="InterPro" id="IPR011050">
    <property type="entry name" value="Pectin_lyase_fold/virulence"/>
</dbReference>
<organism evidence="1 2">
    <name type="scientific">Actinomadura spongiicola</name>
    <dbReference type="NCBI Taxonomy" id="2303421"/>
    <lineage>
        <taxon>Bacteria</taxon>
        <taxon>Bacillati</taxon>
        <taxon>Actinomycetota</taxon>
        <taxon>Actinomycetes</taxon>
        <taxon>Streptosporangiales</taxon>
        <taxon>Thermomonosporaceae</taxon>
        <taxon>Actinomadura</taxon>
    </lineage>
</organism>
<gene>
    <name evidence="1" type="ORF">D0T12_20995</name>
</gene>
<evidence type="ECO:0000313" key="2">
    <source>
        <dbReference type="Proteomes" id="UP000262882"/>
    </source>
</evidence>
<dbReference type="AlphaFoldDB" id="A0A372GDV0"/>
<proteinExistence type="predicted"/>
<sequence length="646" mass="69586">MAVAGLVGLGGAMPVAPDEPPGPALTGLDLTAANRRPPVDGLYDWSSAGYRAGARLPTEAELTSDADCLLGPETLAKTYDVVPDDEGDDGAGIQRAIDHVRAECSPKAGYTKLSRIQLPAGRLLVNAQIRVDADYLVLTGAGSDPDKGTKIVYTPDAATRYDVLTAGNADWDEDGMVWGPAKGGWIWPGRGLFAVASREVAARYRADAPRPEPQNYDNAPANRRDLFEGTVNAHWVSGATLRAMPGETAYAGRKGQTKVYLNAGTTGAIMRGFKVGGHVNVRAANSVRFYGEMSVPADHASLQNLHMRQQIFGITEVDTTDKVITLDKSLEFDVPVDSTSDGSPMIDGRVYTSKAAPLVDPVVGVGIENLYLTQTAPKGKTAKDAVHDYGNFDPAGQMHGIVLKGAVNDWVRGVRADMTGSHPIVTEEAKNLSIVDNTLDGSWNKGAGGNGYFRGSRVWDSVYAGNTTRHLRHFTFQWSASGNVAIGNSFDSDLNLHGGWERHNLFELNNVTVPYEHRPGRCSVNCGEEGGGKPGDGTWFPIYWSAGAKAVKWSGSSGPDNVFFRNALRKQADDPNAPYFDYYGDRKKIYRFGVDGSGAWHHLDVDGKPISDWLDNERHDYTGGHGVADTATSEYPSIFLSALPKR</sequence>
<dbReference type="InterPro" id="IPR012334">
    <property type="entry name" value="Pectin_lyas_fold"/>
</dbReference>
<comment type="caution">
    <text evidence="1">The sequence shown here is derived from an EMBL/GenBank/DDBJ whole genome shotgun (WGS) entry which is preliminary data.</text>
</comment>